<dbReference type="PANTHER" id="PTHR35357">
    <property type="entry name" value="OS02G0537100 PROTEIN"/>
    <property type="match status" value="1"/>
</dbReference>
<accession>A0A0D9UZY6</accession>
<evidence type="ECO:0000259" key="5">
    <source>
        <dbReference type="SMART" id="SM00856"/>
    </source>
</evidence>
<feature type="chain" id="PRO_5002347050" description="Pectinesterase inhibitor domain-containing protein" evidence="4">
    <location>
        <begin position="27"/>
        <end position="277"/>
    </location>
</feature>
<dbReference type="InterPro" id="IPR006501">
    <property type="entry name" value="Pectinesterase_inhib_dom"/>
</dbReference>
<dbReference type="EnsemblPlants" id="LPERR01G11260.1">
    <property type="protein sequence ID" value="LPERR01G11260.1"/>
    <property type="gene ID" value="LPERR01G11260"/>
</dbReference>
<dbReference type="eggNOG" id="ENOG502R3R0">
    <property type="taxonomic scope" value="Eukaryota"/>
</dbReference>
<dbReference type="Proteomes" id="UP000032180">
    <property type="component" value="Chromosome 1"/>
</dbReference>
<dbReference type="SMART" id="SM00856">
    <property type="entry name" value="PMEI"/>
    <property type="match status" value="1"/>
</dbReference>
<dbReference type="InterPro" id="IPR035513">
    <property type="entry name" value="Invertase/methylesterase_inhib"/>
</dbReference>
<dbReference type="PANTHER" id="PTHR35357:SF23">
    <property type="entry name" value="PECTINESTERASE INHIBITOR DOMAIN-CONTAINING PROTEIN"/>
    <property type="match status" value="1"/>
</dbReference>
<keyword evidence="7" id="KW-1185">Reference proteome</keyword>
<feature type="signal peptide" evidence="4">
    <location>
        <begin position="1"/>
        <end position="26"/>
    </location>
</feature>
<dbReference type="SUPFAM" id="SSF101148">
    <property type="entry name" value="Plant invertase/pectin methylesterase inhibitor"/>
    <property type="match status" value="2"/>
</dbReference>
<reference evidence="6 7" key="1">
    <citation type="submission" date="2012-08" db="EMBL/GenBank/DDBJ databases">
        <title>Oryza genome evolution.</title>
        <authorList>
            <person name="Wing R.A."/>
        </authorList>
    </citation>
    <scope>NUCLEOTIDE SEQUENCE</scope>
</reference>
<protein>
    <recommendedName>
        <fullName evidence="5">Pectinesterase inhibitor domain-containing protein</fullName>
    </recommendedName>
</protein>
<evidence type="ECO:0000256" key="1">
    <source>
        <dbReference type="ARBA" id="ARBA00022729"/>
    </source>
</evidence>
<comment type="similarity">
    <text evidence="3">Belongs to the PMEI family.</text>
</comment>
<evidence type="ECO:0000256" key="2">
    <source>
        <dbReference type="ARBA" id="ARBA00023157"/>
    </source>
</evidence>
<proteinExistence type="inferred from homology"/>
<keyword evidence="2" id="KW-1015">Disulfide bond</keyword>
<dbReference type="GO" id="GO:0004857">
    <property type="term" value="F:enzyme inhibitor activity"/>
    <property type="evidence" value="ECO:0007669"/>
    <property type="project" value="InterPro"/>
</dbReference>
<evidence type="ECO:0000313" key="7">
    <source>
        <dbReference type="Proteomes" id="UP000032180"/>
    </source>
</evidence>
<reference evidence="6" key="3">
    <citation type="submission" date="2015-04" db="UniProtKB">
        <authorList>
            <consortium name="EnsemblPlants"/>
        </authorList>
    </citation>
    <scope>IDENTIFICATION</scope>
</reference>
<evidence type="ECO:0000256" key="4">
    <source>
        <dbReference type="SAM" id="SignalP"/>
    </source>
</evidence>
<evidence type="ECO:0000313" key="6">
    <source>
        <dbReference type="EnsemblPlants" id="LPERR01G11260.1"/>
    </source>
</evidence>
<dbReference type="HOGENOM" id="CLU_1005969_0_0_1"/>
<organism evidence="6 7">
    <name type="scientific">Leersia perrieri</name>
    <dbReference type="NCBI Taxonomy" id="77586"/>
    <lineage>
        <taxon>Eukaryota</taxon>
        <taxon>Viridiplantae</taxon>
        <taxon>Streptophyta</taxon>
        <taxon>Embryophyta</taxon>
        <taxon>Tracheophyta</taxon>
        <taxon>Spermatophyta</taxon>
        <taxon>Magnoliopsida</taxon>
        <taxon>Liliopsida</taxon>
        <taxon>Poales</taxon>
        <taxon>Poaceae</taxon>
        <taxon>BOP clade</taxon>
        <taxon>Oryzoideae</taxon>
        <taxon>Oryzeae</taxon>
        <taxon>Oryzinae</taxon>
        <taxon>Leersia</taxon>
    </lineage>
</organism>
<sequence length="277" mass="28364">MAPLINKHRAMSLLLVLLAAVAVVDAQNGSLLLPACKTVSGSVDFTFCVEALGSVGAGVDARTYQDLAVVASGLLAANATSAADKIDGLLRQGGAAAATAPCLLSCRSLYAGVVQSQPGCAAAIRGGKVDEARSSFDQSVGAVKQCEDGFGNICKVASPLSVEDTNSFFLAKLGFALLPASSASRFASIDGLSSDNRSSNVGSYKEFAVIAVDLLTANATSTKSKIDGLLRNGGDDETMPVCHDEVPPPPVMHSCHDAMCHCVVVGEIGQRCEGMPE</sequence>
<dbReference type="NCBIfam" id="TIGR01614">
    <property type="entry name" value="PME_inhib"/>
    <property type="match status" value="1"/>
</dbReference>
<name>A0A0D9UZY6_9ORYZ</name>
<dbReference type="STRING" id="77586.A0A0D9UZY6"/>
<reference evidence="7" key="2">
    <citation type="submission" date="2013-12" db="EMBL/GenBank/DDBJ databases">
        <authorList>
            <person name="Yu Y."/>
            <person name="Lee S."/>
            <person name="de Baynast K."/>
            <person name="Wissotski M."/>
            <person name="Liu L."/>
            <person name="Talag J."/>
            <person name="Goicoechea J."/>
            <person name="Angelova A."/>
            <person name="Jetty R."/>
            <person name="Kudrna D."/>
            <person name="Golser W."/>
            <person name="Rivera L."/>
            <person name="Zhang J."/>
            <person name="Wing R."/>
        </authorList>
    </citation>
    <scope>NUCLEOTIDE SEQUENCE</scope>
</reference>
<dbReference type="CDD" id="cd15795">
    <property type="entry name" value="PMEI-Pla_a_1_like"/>
    <property type="match status" value="1"/>
</dbReference>
<dbReference type="Gene3D" id="1.20.140.40">
    <property type="entry name" value="Invertase/pectin methylesterase inhibitor family protein"/>
    <property type="match status" value="2"/>
</dbReference>
<dbReference type="AlphaFoldDB" id="A0A0D9UZY6"/>
<dbReference type="Gramene" id="LPERR01G11260.1">
    <property type="protein sequence ID" value="LPERR01G11260.1"/>
    <property type="gene ID" value="LPERR01G11260"/>
</dbReference>
<feature type="domain" description="Pectinesterase inhibitor" evidence="5">
    <location>
        <begin position="27"/>
        <end position="177"/>
    </location>
</feature>
<dbReference type="Pfam" id="PF04043">
    <property type="entry name" value="PMEI"/>
    <property type="match status" value="1"/>
</dbReference>
<evidence type="ECO:0000256" key="3">
    <source>
        <dbReference type="ARBA" id="ARBA00038471"/>
    </source>
</evidence>
<dbReference type="InterPro" id="IPR034088">
    <property type="entry name" value="Pla_a_1-like"/>
</dbReference>
<keyword evidence="1 4" id="KW-0732">Signal</keyword>